<protein>
    <submittedName>
        <fullName evidence="2">Uncharacterized protein</fullName>
    </submittedName>
</protein>
<feature type="compositionally biased region" description="Basic and acidic residues" evidence="1">
    <location>
        <begin position="140"/>
        <end position="150"/>
    </location>
</feature>
<comment type="caution">
    <text evidence="2">The sequence shown here is derived from an EMBL/GenBank/DDBJ whole genome shotgun (WGS) entry which is preliminary data.</text>
</comment>
<feature type="compositionally biased region" description="Low complexity" evidence="1">
    <location>
        <begin position="176"/>
        <end position="198"/>
    </location>
</feature>
<keyword evidence="3" id="KW-1185">Reference proteome</keyword>
<accession>A0A1V8TDK9</accession>
<dbReference type="EMBL" id="NAJO01000010">
    <property type="protein sequence ID" value="OQO09354.1"/>
    <property type="molecule type" value="Genomic_DNA"/>
</dbReference>
<feature type="region of interest" description="Disordered" evidence="1">
    <location>
        <begin position="46"/>
        <end position="82"/>
    </location>
</feature>
<reference evidence="3" key="1">
    <citation type="submission" date="2017-03" db="EMBL/GenBank/DDBJ databases">
        <title>Genomes of endolithic fungi from Antarctica.</title>
        <authorList>
            <person name="Coleine C."/>
            <person name="Masonjones S."/>
            <person name="Stajich J.E."/>
        </authorList>
    </citation>
    <scope>NUCLEOTIDE SEQUENCE [LARGE SCALE GENOMIC DNA]</scope>
    <source>
        <strain evidence="3">CCFEE 5527</strain>
    </source>
</reference>
<name>A0A1V8TDK9_9PEZI</name>
<dbReference type="Proteomes" id="UP000192596">
    <property type="component" value="Unassembled WGS sequence"/>
</dbReference>
<feature type="compositionally biased region" description="Polar residues" evidence="1">
    <location>
        <begin position="209"/>
        <end position="230"/>
    </location>
</feature>
<feature type="region of interest" description="Disordered" evidence="1">
    <location>
        <begin position="127"/>
        <end position="321"/>
    </location>
</feature>
<organism evidence="2 3">
    <name type="scientific">Cryoendolithus antarcticus</name>
    <dbReference type="NCBI Taxonomy" id="1507870"/>
    <lineage>
        <taxon>Eukaryota</taxon>
        <taxon>Fungi</taxon>
        <taxon>Dikarya</taxon>
        <taxon>Ascomycota</taxon>
        <taxon>Pezizomycotina</taxon>
        <taxon>Dothideomycetes</taxon>
        <taxon>Dothideomycetidae</taxon>
        <taxon>Cladosporiales</taxon>
        <taxon>Cladosporiaceae</taxon>
        <taxon>Cryoendolithus</taxon>
    </lineage>
</organism>
<dbReference type="AlphaFoldDB" id="A0A1V8TDK9"/>
<proteinExistence type="predicted"/>
<dbReference type="InParanoid" id="A0A1V8TDK9"/>
<evidence type="ECO:0000313" key="2">
    <source>
        <dbReference type="EMBL" id="OQO09354.1"/>
    </source>
</evidence>
<sequence>MRSSDQVFRMVEDEFLSTAKLYTRHLHREAYVEAKRRAKARGGAMLRDLGRATDGRTERGVRGGLEDEARERRKREKSEEVEEQLEEWLDPQLAGLMKGREEARVVCRTSKGVGRKIVGVKGDTRAARGFGRSPAKVKKRDVEAMWHGEDEIGASSKRKRVGVEEDDSDDLDATRPRAAPSKFAARAAASKQSTTAARPEPPTDIFKPYTQSSKPTAVTITSSKTPRSNLPTPPTDQPSSPNTKPVKSKLSDPFSDDTHGLLTNRAERDGVAEFLARKKAAREKKALGKGDGGSGSAKKFKREQGGKGEEQEYDDVPTFMI</sequence>
<dbReference type="OrthoDB" id="5374569at2759"/>
<feature type="compositionally biased region" description="Basic and acidic residues" evidence="1">
    <location>
        <begin position="48"/>
        <end position="71"/>
    </location>
</feature>
<dbReference type="STRING" id="1507870.A0A1V8TDK9"/>
<evidence type="ECO:0000313" key="3">
    <source>
        <dbReference type="Proteomes" id="UP000192596"/>
    </source>
</evidence>
<evidence type="ECO:0000256" key="1">
    <source>
        <dbReference type="SAM" id="MobiDB-lite"/>
    </source>
</evidence>
<gene>
    <name evidence="2" type="ORF">B0A48_04752</name>
</gene>